<dbReference type="PANTHER" id="PTHR33121:SF76">
    <property type="entry name" value="SIGNALING PROTEIN"/>
    <property type="match status" value="1"/>
</dbReference>
<reference evidence="3" key="1">
    <citation type="submission" date="2023-07" db="EMBL/GenBank/DDBJ databases">
        <title>30 novel species of actinomycetes from the DSMZ collection.</title>
        <authorList>
            <person name="Nouioui I."/>
        </authorList>
    </citation>
    <scope>NUCLEOTIDE SEQUENCE [LARGE SCALE GENOMIC DNA]</scope>
    <source>
        <strain evidence="3">DSM 44399</strain>
    </source>
</reference>
<comment type="caution">
    <text evidence="2">The sequence shown here is derived from an EMBL/GenBank/DDBJ whole genome shotgun (WGS) entry which is preliminary data.</text>
</comment>
<dbReference type="InterPro" id="IPR050706">
    <property type="entry name" value="Cyclic-di-GMP_PDE-like"/>
</dbReference>
<proteinExistence type="predicted"/>
<dbReference type="SUPFAM" id="SSF55781">
    <property type="entry name" value="GAF domain-like"/>
    <property type="match status" value="1"/>
</dbReference>
<dbReference type="Pfam" id="PF00563">
    <property type="entry name" value="EAL"/>
    <property type="match status" value="1"/>
</dbReference>
<protein>
    <submittedName>
        <fullName evidence="2">EAL domain-containing protein</fullName>
    </submittedName>
</protein>
<dbReference type="Gene3D" id="3.20.20.450">
    <property type="entry name" value="EAL domain"/>
    <property type="match status" value="1"/>
</dbReference>
<dbReference type="PROSITE" id="PS50883">
    <property type="entry name" value="EAL"/>
    <property type="match status" value="1"/>
</dbReference>
<dbReference type="Proteomes" id="UP001183176">
    <property type="component" value="Unassembled WGS sequence"/>
</dbReference>
<dbReference type="InterPro" id="IPR019278">
    <property type="entry name" value="DICT_dom"/>
</dbReference>
<gene>
    <name evidence="2" type="ORF">RM423_18050</name>
</gene>
<dbReference type="SUPFAM" id="SSF141868">
    <property type="entry name" value="EAL domain-like"/>
    <property type="match status" value="1"/>
</dbReference>
<dbReference type="SMART" id="SM00052">
    <property type="entry name" value="EAL"/>
    <property type="match status" value="1"/>
</dbReference>
<dbReference type="InterPro" id="IPR029016">
    <property type="entry name" value="GAF-like_dom_sf"/>
</dbReference>
<dbReference type="EMBL" id="JAVREH010000034">
    <property type="protein sequence ID" value="MDT0263290.1"/>
    <property type="molecule type" value="Genomic_DNA"/>
</dbReference>
<dbReference type="InterPro" id="IPR035919">
    <property type="entry name" value="EAL_sf"/>
</dbReference>
<dbReference type="CDD" id="cd01948">
    <property type="entry name" value="EAL"/>
    <property type="match status" value="1"/>
</dbReference>
<name>A0ABU2JE67_9ACTN</name>
<evidence type="ECO:0000313" key="3">
    <source>
        <dbReference type="Proteomes" id="UP001183176"/>
    </source>
</evidence>
<sequence length="608" mass="65096">MINILDGSRLVPIAASPGVVLGPSVRSFSLCTWVVQSASGPGAFICSDATEEAALATSPWVTGAIDRVRFYAAAPLMGREGVALGTLCVWSRSTAEASAMRQSMLEHLADRVVDKLDQRRSRTDALAALSSPPAAAAPIAHRTGEPPESVTAAAARSVTIDAVIRDGAIRTLFQPIVHLQSQEVVGFEALSRGPADTPMEAPAVLIEAARVAGRLGELDWLCRAHAMEAVAASGLHPSLSWFINVEPAGLEIACPAYLVSSLAQARTDLRVVLEVVERDVEGQVTKLLHAADQARNDAWGVALDDVGGEESSLALLPFLQPDVVKLDMSLVRDVDRRTAARITAAVRAYAERRGAVVLAEGIETEEQERLARAFGATYGQGYRYGAAAPLPAMVPAPREVIPLRQRPEPLGGGSPFEILSGARKPERAAKQDLRHITTHLEDHAIDAHEAGVVLAALQHARFFDAAEQERYRRIAERNALTVVLGQDVGEVAEPRYRTASLLPGSLVQRDWLMIVLTPYFAAAFAARDCGDQGPDCERRFDYVYTHDPDLVIAAGRAFLQELEDGPVQGWFGDSSGGVLAPVGTVAAVSPHTAPAPRPALRAFGRRHR</sequence>
<evidence type="ECO:0000313" key="2">
    <source>
        <dbReference type="EMBL" id="MDT0263290.1"/>
    </source>
</evidence>
<dbReference type="RefSeq" id="WP_311424437.1">
    <property type="nucleotide sequence ID" value="NZ_JAVREH010000034.1"/>
</dbReference>
<evidence type="ECO:0000259" key="1">
    <source>
        <dbReference type="PROSITE" id="PS50883"/>
    </source>
</evidence>
<dbReference type="PANTHER" id="PTHR33121">
    <property type="entry name" value="CYCLIC DI-GMP PHOSPHODIESTERASE PDEF"/>
    <property type="match status" value="1"/>
</dbReference>
<dbReference type="InterPro" id="IPR001633">
    <property type="entry name" value="EAL_dom"/>
</dbReference>
<organism evidence="2 3">
    <name type="scientific">Jatrophihabitans lederbergiae</name>
    <dbReference type="NCBI Taxonomy" id="3075547"/>
    <lineage>
        <taxon>Bacteria</taxon>
        <taxon>Bacillati</taxon>
        <taxon>Actinomycetota</taxon>
        <taxon>Actinomycetes</taxon>
        <taxon>Jatrophihabitantales</taxon>
        <taxon>Jatrophihabitantaceae</taxon>
        <taxon>Jatrophihabitans</taxon>
    </lineage>
</organism>
<dbReference type="Pfam" id="PF10069">
    <property type="entry name" value="DICT"/>
    <property type="match status" value="1"/>
</dbReference>
<dbReference type="Gene3D" id="3.30.450.40">
    <property type="match status" value="1"/>
</dbReference>
<feature type="domain" description="EAL" evidence="1">
    <location>
        <begin position="153"/>
        <end position="401"/>
    </location>
</feature>
<accession>A0ABU2JE67</accession>
<keyword evidence="3" id="KW-1185">Reference proteome</keyword>